<keyword evidence="6" id="KW-1185">Reference proteome</keyword>
<evidence type="ECO:0000313" key="6">
    <source>
        <dbReference type="Proteomes" id="UP000654670"/>
    </source>
</evidence>
<evidence type="ECO:0000256" key="2">
    <source>
        <dbReference type="ARBA" id="ARBA00023125"/>
    </source>
</evidence>
<dbReference type="Gene3D" id="1.10.10.60">
    <property type="entry name" value="Homeodomain-like"/>
    <property type="match status" value="2"/>
</dbReference>
<dbReference type="Gene3D" id="2.60.120.10">
    <property type="entry name" value="Jelly Rolls"/>
    <property type="match status" value="1"/>
</dbReference>
<protein>
    <submittedName>
        <fullName evidence="5">HTH-type transcriptional regulator YdeC</fullName>
    </submittedName>
</protein>
<dbReference type="PROSITE" id="PS01124">
    <property type="entry name" value="HTH_ARAC_FAMILY_2"/>
    <property type="match status" value="1"/>
</dbReference>
<dbReference type="InterPro" id="IPR009057">
    <property type="entry name" value="Homeodomain-like_sf"/>
</dbReference>
<accession>A0A917S3B3</accession>
<evidence type="ECO:0000259" key="4">
    <source>
        <dbReference type="PROSITE" id="PS01124"/>
    </source>
</evidence>
<dbReference type="Pfam" id="PF02311">
    <property type="entry name" value="AraC_binding"/>
    <property type="match status" value="1"/>
</dbReference>
<dbReference type="PANTHER" id="PTHR43280">
    <property type="entry name" value="ARAC-FAMILY TRANSCRIPTIONAL REGULATOR"/>
    <property type="match status" value="1"/>
</dbReference>
<name>A0A917S3B3_9BACL</name>
<keyword evidence="3" id="KW-0804">Transcription</keyword>
<dbReference type="RefSeq" id="WP_188802850.1">
    <property type="nucleotide sequence ID" value="NZ_BMOK01000007.1"/>
</dbReference>
<dbReference type="SUPFAM" id="SSF51182">
    <property type="entry name" value="RmlC-like cupins"/>
    <property type="match status" value="1"/>
</dbReference>
<reference evidence="5" key="2">
    <citation type="submission" date="2020-09" db="EMBL/GenBank/DDBJ databases">
        <authorList>
            <person name="Sun Q."/>
            <person name="Ohkuma M."/>
        </authorList>
    </citation>
    <scope>NUCLEOTIDE SEQUENCE</scope>
    <source>
        <strain evidence="5">JCM 15325</strain>
    </source>
</reference>
<dbReference type="SMART" id="SM00342">
    <property type="entry name" value="HTH_ARAC"/>
    <property type="match status" value="1"/>
</dbReference>
<dbReference type="CDD" id="cd02208">
    <property type="entry name" value="cupin_RmlC-like"/>
    <property type="match status" value="1"/>
</dbReference>
<keyword evidence="1" id="KW-0805">Transcription regulation</keyword>
<comment type="caution">
    <text evidence="5">The sequence shown here is derived from an EMBL/GenBank/DDBJ whole genome shotgun (WGS) entry which is preliminary data.</text>
</comment>
<dbReference type="Proteomes" id="UP000654670">
    <property type="component" value="Unassembled WGS sequence"/>
</dbReference>
<evidence type="ECO:0000313" key="5">
    <source>
        <dbReference type="EMBL" id="GGL54925.1"/>
    </source>
</evidence>
<dbReference type="InterPro" id="IPR003313">
    <property type="entry name" value="AraC-bd"/>
</dbReference>
<dbReference type="GO" id="GO:0043565">
    <property type="term" value="F:sequence-specific DNA binding"/>
    <property type="evidence" value="ECO:0007669"/>
    <property type="project" value="InterPro"/>
</dbReference>
<dbReference type="InterPro" id="IPR014710">
    <property type="entry name" value="RmlC-like_jellyroll"/>
</dbReference>
<dbReference type="AlphaFoldDB" id="A0A917S3B3"/>
<proteinExistence type="predicted"/>
<dbReference type="EMBL" id="BMOK01000007">
    <property type="protein sequence ID" value="GGL54925.1"/>
    <property type="molecule type" value="Genomic_DNA"/>
</dbReference>
<dbReference type="GO" id="GO:0003700">
    <property type="term" value="F:DNA-binding transcription factor activity"/>
    <property type="evidence" value="ECO:0007669"/>
    <property type="project" value="InterPro"/>
</dbReference>
<reference evidence="5" key="1">
    <citation type="journal article" date="2014" name="Int. J. Syst. Evol. Microbiol.">
        <title>Complete genome sequence of Corynebacterium casei LMG S-19264T (=DSM 44701T), isolated from a smear-ripened cheese.</title>
        <authorList>
            <consortium name="US DOE Joint Genome Institute (JGI-PGF)"/>
            <person name="Walter F."/>
            <person name="Albersmeier A."/>
            <person name="Kalinowski J."/>
            <person name="Ruckert C."/>
        </authorList>
    </citation>
    <scope>NUCLEOTIDE SEQUENCE</scope>
    <source>
        <strain evidence="5">JCM 15325</strain>
    </source>
</reference>
<dbReference type="Pfam" id="PF12833">
    <property type="entry name" value="HTH_18"/>
    <property type="match status" value="1"/>
</dbReference>
<dbReference type="InterPro" id="IPR011051">
    <property type="entry name" value="RmlC_Cupin_sf"/>
</dbReference>
<evidence type="ECO:0000256" key="1">
    <source>
        <dbReference type="ARBA" id="ARBA00023015"/>
    </source>
</evidence>
<dbReference type="PANTHER" id="PTHR43280:SF28">
    <property type="entry name" value="HTH-TYPE TRANSCRIPTIONAL ACTIVATOR RHAS"/>
    <property type="match status" value="1"/>
</dbReference>
<feature type="domain" description="HTH araC/xylS-type" evidence="4">
    <location>
        <begin position="198"/>
        <end position="296"/>
    </location>
</feature>
<organism evidence="5 6">
    <name type="scientific">Sporolactobacillus putidus</name>
    <dbReference type="NCBI Taxonomy" id="492735"/>
    <lineage>
        <taxon>Bacteria</taxon>
        <taxon>Bacillati</taxon>
        <taxon>Bacillota</taxon>
        <taxon>Bacilli</taxon>
        <taxon>Bacillales</taxon>
        <taxon>Sporolactobacillaceae</taxon>
        <taxon>Sporolactobacillus</taxon>
    </lineage>
</organism>
<keyword evidence="2" id="KW-0238">DNA-binding</keyword>
<dbReference type="InterPro" id="IPR018060">
    <property type="entry name" value="HTH_AraC"/>
</dbReference>
<gene>
    <name evidence="5" type="primary">ydeC</name>
    <name evidence="5" type="ORF">GCM10007968_18750</name>
</gene>
<evidence type="ECO:0000256" key="3">
    <source>
        <dbReference type="ARBA" id="ARBA00023163"/>
    </source>
</evidence>
<dbReference type="SUPFAM" id="SSF46689">
    <property type="entry name" value="Homeodomain-like"/>
    <property type="match status" value="2"/>
</dbReference>
<sequence>MEKKEIPIDENHKETTLHGSYEFPMAVYVDQLDKNVLGFVNWHWHDEIQFSLVTKGEVEFWVNQKAYALKSGQGIFINSGCLHRSKPVSKPDSTFICLDIAVKMLSFFQGSAIEQKYVKPYLKLEGFSAVTLDNKVEWQKIILTKIKDVYQFYTQKAYGYELDICISLAAIWKLLISNQNGLRSETNANEYIDQQRIKTIMSYIHAHYMEKITLQEIAAIAHISKGECCRFFKRIVKCTVFDYIVNYRINKSIELLWATDMTVSQIAGFVGFGSTSYYIERFKKQVSCTPREYRVLHVNLPVVQ</sequence>